<organism evidence="3 4">
    <name type="scientific">Arthrobacter silviterrae</name>
    <dbReference type="NCBI Taxonomy" id="2026658"/>
    <lineage>
        <taxon>Bacteria</taxon>
        <taxon>Bacillati</taxon>
        <taxon>Actinomycetota</taxon>
        <taxon>Actinomycetes</taxon>
        <taxon>Micrococcales</taxon>
        <taxon>Micrococcaceae</taxon>
        <taxon>Arthrobacter</taxon>
    </lineage>
</organism>
<dbReference type="SUPFAM" id="SSF53067">
    <property type="entry name" value="Actin-like ATPase domain"/>
    <property type="match status" value="1"/>
</dbReference>
<dbReference type="InterPro" id="IPR036388">
    <property type="entry name" value="WH-like_DNA-bd_sf"/>
</dbReference>
<evidence type="ECO:0000256" key="2">
    <source>
        <dbReference type="SAM" id="MobiDB-lite"/>
    </source>
</evidence>
<comment type="similarity">
    <text evidence="1">Belongs to the ROK (NagC/XylR) family.</text>
</comment>
<dbReference type="Pfam" id="PF00480">
    <property type="entry name" value="ROK"/>
    <property type="match status" value="1"/>
</dbReference>
<dbReference type="PANTHER" id="PTHR18964">
    <property type="entry name" value="ROK (REPRESSOR, ORF, KINASE) FAMILY"/>
    <property type="match status" value="1"/>
</dbReference>
<accession>A0ABX0DCP1</accession>
<name>A0ABX0DCP1_9MICC</name>
<dbReference type="InterPro" id="IPR000600">
    <property type="entry name" value="ROK"/>
</dbReference>
<gene>
    <name evidence="3" type="ORF">G6N77_01665</name>
</gene>
<feature type="region of interest" description="Disordered" evidence="2">
    <location>
        <begin position="1"/>
        <end position="25"/>
    </location>
</feature>
<keyword evidence="4" id="KW-1185">Reference proteome</keyword>
<dbReference type="Proteomes" id="UP000479226">
    <property type="component" value="Unassembled WGS sequence"/>
</dbReference>
<dbReference type="SUPFAM" id="SSF46785">
    <property type="entry name" value="Winged helix' DNA-binding domain"/>
    <property type="match status" value="1"/>
</dbReference>
<evidence type="ECO:0000256" key="1">
    <source>
        <dbReference type="ARBA" id="ARBA00006479"/>
    </source>
</evidence>
<reference evidence="3 4" key="1">
    <citation type="submission" date="2020-02" db="EMBL/GenBank/DDBJ databases">
        <title>Genome sequence of the type strain DSM 27180 of Arthrobacter silviterrae.</title>
        <authorList>
            <person name="Gao J."/>
            <person name="Sun J."/>
        </authorList>
    </citation>
    <scope>NUCLEOTIDE SEQUENCE [LARGE SCALE GENOMIC DNA]</scope>
    <source>
        <strain evidence="3 4">DSM 27180</strain>
    </source>
</reference>
<sequence length="408" mass="41545">MRQNKAMAPSIPTNAKAAGPDASRSTSASRLLTLVHHNRQLSRASLTRLTGLNRSTISVLISHLTAQQLVVESAPVGGSQVGRPSPQVSPHPGLVALAVNPEIDAVTIGLVGLGGRVIKKIRYSTGRIPTAAEAVNIAAAVIDGMRGELEANYRVVGAGIAVPGLVTSADGTVRYAPHLGWDSEPLADMFAGLTGYPAFVANDASLAAEAEMVFGAGTGIKNLVYLNGGASGIGGGIISEGRLLAGASGYAGELGHTFVRSDGLPCHCGSRGCLETEVRQAPLVELLKLATDDPSAIGPALCASTDPAVAAEVARQIGFLAIALRNVVNIFNPGAIVLDGFLAALHAAAPDALESAVRAQSMREPASQVLISPASLGTDLMMVGAAELAFAGFLADPVGYFGEQPAIS</sequence>
<dbReference type="EMBL" id="JAAKZI010000002">
    <property type="protein sequence ID" value="NGN82175.1"/>
    <property type="molecule type" value="Genomic_DNA"/>
</dbReference>
<dbReference type="Gene3D" id="3.30.420.40">
    <property type="match status" value="2"/>
</dbReference>
<dbReference type="PANTHER" id="PTHR18964:SF149">
    <property type="entry name" value="BIFUNCTIONAL UDP-N-ACETYLGLUCOSAMINE 2-EPIMERASE_N-ACETYLMANNOSAMINE KINASE"/>
    <property type="match status" value="1"/>
</dbReference>
<proteinExistence type="inferred from homology"/>
<dbReference type="Gene3D" id="1.10.10.10">
    <property type="entry name" value="Winged helix-like DNA-binding domain superfamily/Winged helix DNA-binding domain"/>
    <property type="match status" value="1"/>
</dbReference>
<protein>
    <submittedName>
        <fullName evidence="3">ROK family protein</fullName>
    </submittedName>
</protein>
<evidence type="ECO:0000313" key="4">
    <source>
        <dbReference type="Proteomes" id="UP000479226"/>
    </source>
</evidence>
<dbReference type="InterPro" id="IPR036390">
    <property type="entry name" value="WH_DNA-bd_sf"/>
</dbReference>
<dbReference type="InterPro" id="IPR043129">
    <property type="entry name" value="ATPase_NBD"/>
</dbReference>
<comment type="caution">
    <text evidence="3">The sequence shown here is derived from an EMBL/GenBank/DDBJ whole genome shotgun (WGS) entry which is preliminary data.</text>
</comment>
<evidence type="ECO:0000313" key="3">
    <source>
        <dbReference type="EMBL" id="NGN82175.1"/>
    </source>
</evidence>